<evidence type="ECO:0000256" key="2">
    <source>
        <dbReference type="ARBA" id="ARBA00009959"/>
    </source>
</evidence>
<keyword evidence="3 9" id="KW-0540">Nuclease</keyword>
<evidence type="ECO:0000313" key="12">
    <source>
        <dbReference type="Proteomes" id="UP000294813"/>
    </source>
</evidence>
<evidence type="ECO:0000256" key="10">
    <source>
        <dbReference type="PIRNR" id="PIRNR032582"/>
    </source>
</evidence>
<evidence type="ECO:0000256" key="3">
    <source>
        <dbReference type="ARBA" id="ARBA00022722"/>
    </source>
</evidence>
<protein>
    <recommendedName>
        <fullName evidence="9">CRISPR-associated endoribonuclease Cas2</fullName>
        <ecNumber evidence="9">3.1.-.-</ecNumber>
    </recommendedName>
</protein>
<reference evidence="11 12" key="1">
    <citation type="submission" date="2019-03" db="EMBL/GenBank/DDBJ databases">
        <title>Genomic Encyclopedia of Type Strains, Phase IV (KMG-IV): sequencing the most valuable type-strain genomes for metagenomic binning, comparative biology and taxonomic classification.</title>
        <authorList>
            <person name="Goeker M."/>
        </authorList>
    </citation>
    <scope>NUCLEOTIDE SEQUENCE [LARGE SCALE GENOMIC DNA]</scope>
    <source>
        <strain evidence="11 12">DSM 11170</strain>
    </source>
</reference>
<dbReference type="PIRSF" id="PIRSF032582">
    <property type="entry name" value="Cas2"/>
    <property type="match status" value="1"/>
</dbReference>
<dbReference type="CDD" id="cd09725">
    <property type="entry name" value="Cas2_I_II_III"/>
    <property type="match status" value="1"/>
</dbReference>
<keyword evidence="12" id="KW-1185">Reference proteome</keyword>
<proteinExistence type="inferred from homology"/>
<dbReference type="GO" id="GO:0051607">
    <property type="term" value="P:defense response to virus"/>
    <property type="evidence" value="ECO:0007669"/>
    <property type="project" value="UniProtKB-UniRule"/>
</dbReference>
<dbReference type="EMBL" id="SLXT01000039">
    <property type="protein sequence ID" value="TCP60316.1"/>
    <property type="molecule type" value="Genomic_DNA"/>
</dbReference>
<keyword evidence="6 9" id="KW-0378">Hydrolase</keyword>
<evidence type="ECO:0000256" key="7">
    <source>
        <dbReference type="ARBA" id="ARBA00022842"/>
    </source>
</evidence>
<name>A0A4V2SVZ3_9FIRM</name>
<dbReference type="GO" id="GO:0016787">
    <property type="term" value="F:hydrolase activity"/>
    <property type="evidence" value="ECO:0007669"/>
    <property type="project" value="UniProtKB-KW"/>
</dbReference>
<dbReference type="RefSeq" id="WP_165876531.1">
    <property type="nucleotide sequence ID" value="NZ_JAOQNU010000039.1"/>
</dbReference>
<evidence type="ECO:0000256" key="4">
    <source>
        <dbReference type="ARBA" id="ARBA00022723"/>
    </source>
</evidence>
<dbReference type="GO" id="GO:0043571">
    <property type="term" value="P:maintenance of CRISPR repeat elements"/>
    <property type="evidence" value="ECO:0007669"/>
    <property type="project" value="UniProtKB-UniRule"/>
</dbReference>
<comment type="function">
    <text evidence="9">CRISPR (clustered regularly interspaced short palindromic repeat), is an adaptive immune system that provides protection against mobile genetic elements (viruses, transposable elements and conjugative plasmids). CRISPR clusters contain sequences complementary to antecedent mobile elements and target invading nucleic acids. CRISPR clusters are transcribed and processed into CRISPR RNA (crRNA). Functions as a ssRNA-specific endoribonuclease. Involved in the integration of spacer DNA into the CRISPR cassette.</text>
</comment>
<dbReference type="PANTHER" id="PTHR34405">
    <property type="entry name" value="CRISPR-ASSOCIATED ENDORIBONUCLEASE CAS2"/>
    <property type="match status" value="1"/>
</dbReference>
<keyword evidence="4 9" id="KW-0479">Metal-binding</keyword>
<dbReference type="GO" id="GO:0046872">
    <property type="term" value="F:metal ion binding"/>
    <property type="evidence" value="ECO:0007669"/>
    <property type="project" value="UniProtKB-UniRule"/>
</dbReference>
<evidence type="ECO:0000256" key="5">
    <source>
        <dbReference type="ARBA" id="ARBA00022759"/>
    </source>
</evidence>
<comment type="cofactor">
    <cofactor evidence="1 9">
        <name>Mg(2+)</name>
        <dbReference type="ChEBI" id="CHEBI:18420"/>
    </cofactor>
</comment>
<dbReference type="HAMAP" id="MF_01471">
    <property type="entry name" value="Cas2"/>
    <property type="match status" value="1"/>
</dbReference>
<keyword evidence="7 9" id="KW-0460">Magnesium</keyword>
<dbReference type="Pfam" id="PF09827">
    <property type="entry name" value="CRISPR_Cas2"/>
    <property type="match status" value="1"/>
</dbReference>
<dbReference type="InterPro" id="IPR021127">
    <property type="entry name" value="CRISPR_associated_Cas2"/>
</dbReference>
<evidence type="ECO:0000256" key="9">
    <source>
        <dbReference type="HAMAP-Rule" id="MF_01471"/>
    </source>
</evidence>
<accession>A0A4V2SVZ3</accession>
<comment type="subunit">
    <text evidence="9">Homodimer, forms a heterotetramer with a Cas1 homodimer.</text>
</comment>
<keyword evidence="8 9" id="KW-0051">Antiviral defense</keyword>
<evidence type="ECO:0000256" key="1">
    <source>
        <dbReference type="ARBA" id="ARBA00001946"/>
    </source>
</evidence>
<evidence type="ECO:0000256" key="6">
    <source>
        <dbReference type="ARBA" id="ARBA00022801"/>
    </source>
</evidence>
<sequence>MRYVIAYDIANDRRRQKVAAFLQEYGRRVEKSLFECNVNKADLQMIVARLQELLEKFDDCCHIYRVCGDCLHERLVIGEDTEKEWSKVLVL</sequence>
<dbReference type="NCBIfam" id="TIGR01573">
    <property type="entry name" value="cas2"/>
    <property type="match status" value="1"/>
</dbReference>
<dbReference type="SUPFAM" id="SSF143430">
    <property type="entry name" value="TTP0101/SSO1404-like"/>
    <property type="match status" value="1"/>
</dbReference>
<gene>
    <name evidence="9" type="primary">cas2</name>
    <name evidence="11" type="ORF">EDD73_13915</name>
</gene>
<dbReference type="EC" id="3.1.-.-" evidence="9"/>
<organism evidence="11 12">
    <name type="scientific">Heliophilum fasciatum</name>
    <dbReference type="NCBI Taxonomy" id="35700"/>
    <lineage>
        <taxon>Bacteria</taxon>
        <taxon>Bacillati</taxon>
        <taxon>Bacillota</taxon>
        <taxon>Clostridia</taxon>
        <taxon>Eubacteriales</taxon>
        <taxon>Heliobacteriaceae</taxon>
        <taxon>Heliophilum</taxon>
    </lineage>
</organism>
<dbReference type="GO" id="GO:0004521">
    <property type="term" value="F:RNA endonuclease activity"/>
    <property type="evidence" value="ECO:0007669"/>
    <property type="project" value="UniProtKB-UniRule"/>
</dbReference>
<dbReference type="AlphaFoldDB" id="A0A4V2SVZ3"/>
<dbReference type="Gene3D" id="3.30.70.240">
    <property type="match status" value="1"/>
</dbReference>
<evidence type="ECO:0000313" key="11">
    <source>
        <dbReference type="EMBL" id="TCP60316.1"/>
    </source>
</evidence>
<dbReference type="Proteomes" id="UP000294813">
    <property type="component" value="Unassembled WGS sequence"/>
</dbReference>
<feature type="binding site" evidence="9">
    <location>
        <position position="8"/>
    </location>
    <ligand>
        <name>Mg(2+)</name>
        <dbReference type="ChEBI" id="CHEBI:18420"/>
        <note>catalytic</note>
    </ligand>
</feature>
<evidence type="ECO:0000256" key="8">
    <source>
        <dbReference type="ARBA" id="ARBA00023118"/>
    </source>
</evidence>
<keyword evidence="5 9" id="KW-0255">Endonuclease</keyword>
<dbReference type="PANTHER" id="PTHR34405:SF3">
    <property type="entry name" value="CRISPR-ASSOCIATED ENDORIBONUCLEASE CAS2 3"/>
    <property type="match status" value="1"/>
</dbReference>
<comment type="caution">
    <text evidence="11">The sequence shown here is derived from an EMBL/GenBank/DDBJ whole genome shotgun (WGS) entry which is preliminary data.</text>
</comment>
<dbReference type="InterPro" id="IPR019199">
    <property type="entry name" value="Virulence_VapD/CRISPR_Cas2"/>
</dbReference>
<comment type="similarity">
    <text evidence="2 9 10">Belongs to the CRISPR-associated endoribonuclease Cas2 protein family.</text>
</comment>